<dbReference type="CDD" id="cd16495">
    <property type="entry name" value="RING_CH-C4HC3_MARCH"/>
    <property type="match status" value="1"/>
</dbReference>
<dbReference type="Proteomes" id="UP000239899">
    <property type="component" value="Unassembled WGS sequence"/>
</dbReference>
<dbReference type="SUPFAM" id="SSF57850">
    <property type="entry name" value="RING/U-box"/>
    <property type="match status" value="1"/>
</dbReference>
<dbReference type="PROSITE" id="PS51292">
    <property type="entry name" value="ZF_RING_CH"/>
    <property type="match status" value="1"/>
</dbReference>
<dbReference type="Gene3D" id="3.60.21.10">
    <property type="match status" value="1"/>
</dbReference>
<keyword evidence="3" id="KW-0862">Zinc</keyword>
<dbReference type="InterPro" id="IPR011016">
    <property type="entry name" value="Znf_RING-CH"/>
</dbReference>
<evidence type="ECO:0000313" key="6">
    <source>
        <dbReference type="Proteomes" id="UP000239899"/>
    </source>
</evidence>
<organism evidence="5 6">
    <name type="scientific">Chlorella sorokiniana</name>
    <name type="common">Freshwater green alga</name>
    <dbReference type="NCBI Taxonomy" id="3076"/>
    <lineage>
        <taxon>Eukaryota</taxon>
        <taxon>Viridiplantae</taxon>
        <taxon>Chlorophyta</taxon>
        <taxon>core chlorophytes</taxon>
        <taxon>Trebouxiophyceae</taxon>
        <taxon>Chlorellales</taxon>
        <taxon>Chlorellaceae</taxon>
        <taxon>Chlorella clade</taxon>
        <taxon>Chlorella</taxon>
    </lineage>
</organism>
<accession>A0A2P6TVU2</accession>
<comment type="caution">
    <text evidence="5">The sequence shown here is derived from an EMBL/GenBank/DDBJ whole genome shotgun (WGS) entry which is preliminary data.</text>
</comment>
<evidence type="ECO:0000256" key="1">
    <source>
        <dbReference type="ARBA" id="ARBA00022723"/>
    </source>
</evidence>
<dbReference type="GO" id="GO:0008663">
    <property type="term" value="F:2',3'-cyclic-nucleotide 2'-phosphodiesterase activity"/>
    <property type="evidence" value="ECO:0007669"/>
    <property type="project" value="TreeGrafter"/>
</dbReference>
<dbReference type="GO" id="GO:0047734">
    <property type="term" value="F:CDP-glycerol diphosphatase activity"/>
    <property type="evidence" value="ECO:0007669"/>
    <property type="project" value="TreeGrafter"/>
</dbReference>
<gene>
    <name evidence="5" type="ORF">C2E21_3089</name>
</gene>
<dbReference type="GO" id="GO:0030145">
    <property type="term" value="F:manganese ion binding"/>
    <property type="evidence" value="ECO:0007669"/>
    <property type="project" value="TreeGrafter"/>
</dbReference>
<dbReference type="AlphaFoldDB" id="A0A2P6TVU2"/>
<dbReference type="EMBL" id="LHPG02000005">
    <property type="protein sequence ID" value="PRW58185.1"/>
    <property type="molecule type" value="Genomic_DNA"/>
</dbReference>
<dbReference type="Gene3D" id="3.30.40.10">
    <property type="entry name" value="Zinc/RING finger domain, C3HC4 (zinc finger)"/>
    <property type="match status" value="1"/>
</dbReference>
<dbReference type="GO" id="GO:0008270">
    <property type="term" value="F:zinc ion binding"/>
    <property type="evidence" value="ECO:0007669"/>
    <property type="project" value="UniProtKB-KW"/>
</dbReference>
<evidence type="ECO:0000256" key="3">
    <source>
        <dbReference type="ARBA" id="ARBA00022833"/>
    </source>
</evidence>
<dbReference type="InterPro" id="IPR013083">
    <property type="entry name" value="Znf_RING/FYVE/PHD"/>
</dbReference>
<sequence>MAAEDAPLFAIGVIADAQYADLPDGDTEGRQQRYREVPDKLRQALQALRAHEPRLAAVLHLGDIVNGNPAGQAQCDREFELVASIFDAELRSEVPAVHVIGNHCLSVPRAHLLQRLRIPKTCYCSRSLGHGWRLVVLDTTEMSGHSDYPPDSEQYQEAQEFMAAHPLSAEHPQMSSWNGGITRRQLAWLQAELAASEAAGERVIVAAHHQVGQGAVRPTHAAWNWQAIQAALLASPAFRLFLAGHDHMEPNDRALRGMGASALGLPAAAAALRPSSKADGGDGITAALLPRVASCRICLEKSDTKEMEQPCACKGTMQYAHKACVQRWLNERPEKGSVQCEVCGKPLKGNWQLWRASDDPLHPHLAAFWHLLLHGSAGADTRGSSEEWAAPGLSSERRRVSGSTAWGLALLLAASGVLFLRQILRVVPSTGERPEHSEVPTRGAGAAIEGMALLLLLVWLAFRLLGVVLPPCGAAHAARRSMLSSWRASRQQALGLGGSTDRPPGASAALLAVLPATLPSAAVDMEAAAAATAAAAPAALRPGV</sequence>
<keyword evidence="1" id="KW-0479">Metal-binding</keyword>
<reference evidence="5 6" key="1">
    <citation type="journal article" date="2018" name="Plant J.">
        <title>Genome sequences of Chlorella sorokiniana UTEX 1602 and Micractinium conductrix SAG 241.80: implications to maltose excretion by a green alga.</title>
        <authorList>
            <person name="Arriola M.B."/>
            <person name="Velmurugan N."/>
            <person name="Zhang Y."/>
            <person name="Plunkett M.H."/>
            <person name="Hondzo H."/>
            <person name="Barney B.M."/>
        </authorList>
    </citation>
    <scope>NUCLEOTIDE SEQUENCE [LARGE SCALE GENOMIC DNA]</scope>
    <source>
        <strain evidence="6">UTEX 1602</strain>
    </source>
</reference>
<keyword evidence="6" id="KW-1185">Reference proteome</keyword>
<dbReference type="PANTHER" id="PTHR16509">
    <property type="match status" value="1"/>
</dbReference>
<dbReference type="Pfam" id="PF00149">
    <property type="entry name" value="Metallophos"/>
    <property type="match status" value="1"/>
</dbReference>
<dbReference type="InterPro" id="IPR029052">
    <property type="entry name" value="Metallo-depent_PP-like"/>
</dbReference>
<dbReference type="Pfam" id="PF12906">
    <property type="entry name" value="RINGv"/>
    <property type="match status" value="1"/>
</dbReference>
<keyword evidence="2" id="KW-0863">Zinc-finger</keyword>
<evidence type="ECO:0000256" key="2">
    <source>
        <dbReference type="ARBA" id="ARBA00022771"/>
    </source>
</evidence>
<dbReference type="SUPFAM" id="SSF56300">
    <property type="entry name" value="Metallo-dependent phosphatases"/>
    <property type="match status" value="1"/>
</dbReference>
<evidence type="ECO:0000313" key="5">
    <source>
        <dbReference type="EMBL" id="PRW58185.1"/>
    </source>
</evidence>
<dbReference type="InterPro" id="IPR004843">
    <property type="entry name" value="Calcineurin-like_PHP"/>
</dbReference>
<protein>
    <submittedName>
        <fullName evidence="5">Manganese-dependent ADP-ribose CDP-alcohol diphosphatase</fullName>
    </submittedName>
</protein>
<dbReference type="PANTHER" id="PTHR16509:SF8">
    <property type="entry name" value="MANGANESE-DEPENDENT ADP-RIBOSE_CDP-ALCOHOL DIPHOSPHATASE"/>
    <property type="match status" value="1"/>
</dbReference>
<dbReference type="GO" id="GO:0047631">
    <property type="term" value="F:ADP-ribose diphosphatase activity"/>
    <property type="evidence" value="ECO:0007669"/>
    <property type="project" value="TreeGrafter"/>
</dbReference>
<dbReference type="STRING" id="3076.A0A2P6TVU2"/>
<proteinExistence type="predicted"/>
<dbReference type="OrthoDB" id="9675250at2759"/>
<dbReference type="SMART" id="SM00744">
    <property type="entry name" value="RINGv"/>
    <property type="match status" value="1"/>
</dbReference>
<name>A0A2P6TVU2_CHLSO</name>
<feature type="domain" description="RING-CH-type" evidence="4">
    <location>
        <begin position="287"/>
        <end position="350"/>
    </location>
</feature>
<evidence type="ECO:0000259" key="4">
    <source>
        <dbReference type="PROSITE" id="PS51292"/>
    </source>
</evidence>